<organism evidence="3 4">
    <name type="scientific">Lophiostoma macrostomum CBS 122681</name>
    <dbReference type="NCBI Taxonomy" id="1314788"/>
    <lineage>
        <taxon>Eukaryota</taxon>
        <taxon>Fungi</taxon>
        <taxon>Dikarya</taxon>
        <taxon>Ascomycota</taxon>
        <taxon>Pezizomycotina</taxon>
        <taxon>Dothideomycetes</taxon>
        <taxon>Pleosporomycetidae</taxon>
        <taxon>Pleosporales</taxon>
        <taxon>Lophiostomataceae</taxon>
        <taxon>Lophiostoma</taxon>
    </lineage>
</organism>
<dbReference type="InterPro" id="IPR005627">
    <property type="entry name" value="CutC-like"/>
</dbReference>
<dbReference type="Gene3D" id="3.20.20.380">
    <property type="entry name" value="Copper homeostasis (CutC) domain"/>
    <property type="match status" value="1"/>
</dbReference>
<dbReference type="AlphaFoldDB" id="A0A6A6SV79"/>
<proteinExistence type="inferred from homology"/>
<reference evidence="3" key="1">
    <citation type="journal article" date="2020" name="Stud. Mycol.">
        <title>101 Dothideomycetes genomes: a test case for predicting lifestyles and emergence of pathogens.</title>
        <authorList>
            <person name="Haridas S."/>
            <person name="Albert R."/>
            <person name="Binder M."/>
            <person name="Bloem J."/>
            <person name="Labutti K."/>
            <person name="Salamov A."/>
            <person name="Andreopoulos B."/>
            <person name="Baker S."/>
            <person name="Barry K."/>
            <person name="Bills G."/>
            <person name="Bluhm B."/>
            <person name="Cannon C."/>
            <person name="Castanera R."/>
            <person name="Culley D."/>
            <person name="Daum C."/>
            <person name="Ezra D."/>
            <person name="Gonzalez J."/>
            <person name="Henrissat B."/>
            <person name="Kuo A."/>
            <person name="Liang C."/>
            <person name="Lipzen A."/>
            <person name="Lutzoni F."/>
            <person name="Magnuson J."/>
            <person name="Mondo S."/>
            <person name="Nolan M."/>
            <person name="Ohm R."/>
            <person name="Pangilinan J."/>
            <person name="Park H.-J."/>
            <person name="Ramirez L."/>
            <person name="Alfaro M."/>
            <person name="Sun H."/>
            <person name="Tritt A."/>
            <person name="Yoshinaga Y."/>
            <person name="Zwiers L.-H."/>
            <person name="Turgeon B."/>
            <person name="Goodwin S."/>
            <person name="Spatafora J."/>
            <person name="Crous P."/>
            <person name="Grigoriev I."/>
        </authorList>
    </citation>
    <scope>NUCLEOTIDE SEQUENCE</scope>
    <source>
        <strain evidence="3">CBS 122681</strain>
    </source>
</reference>
<dbReference type="EMBL" id="MU004439">
    <property type="protein sequence ID" value="KAF2650957.1"/>
    <property type="molecule type" value="Genomic_DNA"/>
</dbReference>
<dbReference type="OrthoDB" id="7392499at2759"/>
<evidence type="ECO:0000313" key="3">
    <source>
        <dbReference type="EMBL" id="KAF2650957.1"/>
    </source>
</evidence>
<gene>
    <name evidence="3" type="ORF">K491DRAFT_666423</name>
</gene>
<dbReference type="Proteomes" id="UP000799324">
    <property type="component" value="Unassembled WGS sequence"/>
</dbReference>
<keyword evidence="4" id="KW-1185">Reference proteome</keyword>
<protein>
    <recommendedName>
        <fullName evidence="2">Copper homeostasis protein cutC homolog</fullName>
    </recommendedName>
</protein>
<name>A0A6A6SV79_9PLEO</name>
<dbReference type="Pfam" id="PF03932">
    <property type="entry name" value="CutC"/>
    <property type="match status" value="1"/>
</dbReference>
<dbReference type="InterPro" id="IPR036822">
    <property type="entry name" value="CutC-like_dom_sf"/>
</dbReference>
<evidence type="ECO:0000256" key="1">
    <source>
        <dbReference type="ARBA" id="ARBA00007768"/>
    </source>
</evidence>
<dbReference type="HAMAP" id="MF_00795">
    <property type="entry name" value="CutC"/>
    <property type="match status" value="1"/>
</dbReference>
<evidence type="ECO:0000256" key="2">
    <source>
        <dbReference type="ARBA" id="ARBA00019014"/>
    </source>
</evidence>
<sequence>MLEIACFNAESGIAAAKAGADRIELCADYAAGGVTPSFDALERIRAETPIPVNVMLRPRAGNFIYSDEELQHMKFEIQSFKPQASGFVFGILNERAEVDEQRNSELVQVAAPLPCTFHRAFDEVLDADGGLEMLIKCGFASVLTSGGRPNATAGAGTVAVLQQKYGERISIILGGGVRSSNINSLKSQTRVEWYHSAAITQPGESVNIEEVRQIQDILRKTQ</sequence>
<dbReference type="PANTHER" id="PTHR12598:SF0">
    <property type="entry name" value="COPPER HOMEOSTASIS PROTEIN CUTC HOMOLOG"/>
    <property type="match status" value="1"/>
</dbReference>
<accession>A0A6A6SV79</accession>
<evidence type="ECO:0000313" key="4">
    <source>
        <dbReference type="Proteomes" id="UP000799324"/>
    </source>
</evidence>
<dbReference type="PANTHER" id="PTHR12598">
    <property type="entry name" value="COPPER HOMEOSTASIS PROTEIN CUTC"/>
    <property type="match status" value="1"/>
</dbReference>
<comment type="similarity">
    <text evidence="1">Belongs to the CutC family.</text>
</comment>
<dbReference type="SUPFAM" id="SSF110395">
    <property type="entry name" value="CutC-like"/>
    <property type="match status" value="1"/>
</dbReference>
<dbReference type="GO" id="GO:0005507">
    <property type="term" value="F:copper ion binding"/>
    <property type="evidence" value="ECO:0007669"/>
    <property type="project" value="TreeGrafter"/>
</dbReference>